<evidence type="ECO:0000256" key="2">
    <source>
        <dbReference type="SAM" id="MobiDB-lite"/>
    </source>
</evidence>
<name>A0A561TT28_9ACTN</name>
<keyword evidence="1" id="KW-0723">Serine/threonine-protein kinase</keyword>
<dbReference type="SUPFAM" id="SSF55874">
    <property type="entry name" value="ATPase domain of HSP90 chaperone/DNA topoisomerase II/histidine kinase"/>
    <property type="match status" value="1"/>
</dbReference>
<feature type="region of interest" description="Disordered" evidence="2">
    <location>
        <begin position="1"/>
        <end position="23"/>
    </location>
</feature>
<dbReference type="Pfam" id="PF13581">
    <property type="entry name" value="HATPase_c_2"/>
    <property type="match status" value="1"/>
</dbReference>
<dbReference type="PANTHER" id="PTHR35526">
    <property type="entry name" value="ANTI-SIGMA-F FACTOR RSBW-RELATED"/>
    <property type="match status" value="1"/>
</dbReference>
<dbReference type="Proteomes" id="UP000317940">
    <property type="component" value="Unassembled WGS sequence"/>
</dbReference>
<dbReference type="InterPro" id="IPR050267">
    <property type="entry name" value="Anti-sigma-factor_SerPK"/>
</dbReference>
<organism evidence="4 5">
    <name type="scientific">Kitasatospora viridis</name>
    <dbReference type="NCBI Taxonomy" id="281105"/>
    <lineage>
        <taxon>Bacteria</taxon>
        <taxon>Bacillati</taxon>
        <taxon>Actinomycetota</taxon>
        <taxon>Actinomycetes</taxon>
        <taxon>Kitasatosporales</taxon>
        <taxon>Streptomycetaceae</taxon>
        <taxon>Kitasatospora</taxon>
    </lineage>
</organism>
<dbReference type="Gene3D" id="3.30.565.10">
    <property type="entry name" value="Histidine kinase-like ATPase, C-terminal domain"/>
    <property type="match status" value="1"/>
</dbReference>
<dbReference type="RefSeq" id="WP_170305176.1">
    <property type="nucleotide sequence ID" value="NZ_BAAAMZ010000001.1"/>
</dbReference>
<keyword evidence="1" id="KW-0808">Transferase</keyword>
<evidence type="ECO:0000313" key="5">
    <source>
        <dbReference type="Proteomes" id="UP000317940"/>
    </source>
</evidence>
<dbReference type="CDD" id="cd16936">
    <property type="entry name" value="HATPase_RsbW-like"/>
    <property type="match status" value="1"/>
</dbReference>
<dbReference type="PANTHER" id="PTHR35526:SF3">
    <property type="entry name" value="ANTI-SIGMA-F FACTOR RSBW"/>
    <property type="match status" value="1"/>
</dbReference>
<protein>
    <submittedName>
        <fullName evidence="4">Anti-sigma regulatory factor (Ser/Thr protein kinase)</fullName>
    </submittedName>
</protein>
<sequence length="145" mass="15983">MSELVDQESKEPTGGHQWFPRSERAAGQARRLVSEFLAQVDGGERYLDDGRLVVSELVANAIQHGTRRGQRIRVSWRLAEGLLHLAVDDASNVHPIPRQAGADHEAGRGLSLVQTLTKEWGVSAREGIGKRVWAKCAPTEPDRVT</sequence>
<dbReference type="InterPro" id="IPR003594">
    <property type="entry name" value="HATPase_dom"/>
</dbReference>
<keyword evidence="5" id="KW-1185">Reference proteome</keyword>
<feature type="domain" description="Histidine kinase/HSP90-like ATPase" evidence="3">
    <location>
        <begin position="21"/>
        <end position="133"/>
    </location>
</feature>
<accession>A0A561TT28</accession>
<gene>
    <name evidence="4" type="ORF">FHX73_13316</name>
</gene>
<dbReference type="InterPro" id="IPR036890">
    <property type="entry name" value="HATPase_C_sf"/>
</dbReference>
<comment type="caution">
    <text evidence="4">The sequence shown here is derived from an EMBL/GenBank/DDBJ whole genome shotgun (WGS) entry which is preliminary data.</text>
</comment>
<dbReference type="AlphaFoldDB" id="A0A561TT28"/>
<proteinExistence type="predicted"/>
<dbReference type="GO" id="GO:0004674">
    <property type="term" value="F:protein serine/threonine kinase activity"/>
    <property type="evidence" value="ECO:0007669"/>
    <property type="project" value="UniProtKB-KW"/>
</dbReference>
<dbReference type="EMBL" id="VIWT01000003">
    <property type="protein sequence ID" value="TWF90272.1"/>
    <property type="molecule type" value="Genomic_DNA"/>
</dbReference>
<evidence type="ECO:0000256" key="1">
    <source>
        <dbReference type="ARBA" id="ARBA00022527"/>
    </source>
</evidence>
<evidence type="ECO:0000313" key="4">
    <source>
        <dbReference type="EMBL" id="TWF90272.1"/>
    </source>
</evidence>
<keyword evidence="1" id="KW-0418">Kinase</keyword>
<reference evidence="4 5" key="1">
    <citation type="submission" date="2019-06" db="EMBL/GenBank/DDBJ databases">
        <title>Sequencing the genomes of 1000 actinobacteria strains.</title>
        <authorList>
            <person name="Klenk H.-P."/>
        </authorList>
    </citation>
    <scope>NUCLEOTIDE SEQUENCE [LARGE SCALE GENOMIC DNA]</scope>
    <source>
        <strain evidence="4 5">DSM 44826</strain>
    </source>
</reference>
<evidence type="ECO:0000259" key="3">
    <source>
        <dbReference type="Pfam" id="PF13581"/>
    </source>
</evidence>